<dbReference type="PROSITE" id="PS51127">
    <property type="entry name" value="BIG1"/>
    <property type="match status" value="2"/>
</dbReference>
<comment type="caution">
    <text evidence="5">The sequence shown here is derived from an EMBL/GenBank/DDBJ whole genome shotgun (WGS) entry which is preliminary data.</text>
</comment>
<dbReference type="EMBL" id="BOPF01000010">
    <property type="protein sequence ID" value="GIJ46340.1"/>
    <property type="molecule type" value="Genomic_DNA"/>
</dbReference>
<organism evidence="5 6">
    <name type="scientific">Virgisporangium aliadipatigenens</name>
    <dbReference type="NCBI Taxonomy" id="741659"/>
    <lineage>
        <taxon>Bacteria</taxon>
        <taxon>Bacillati</taxon>
        <taxon>Actinomycetota</taxon>
        <taxon>Actinomycetes</taxon>
        <taxon>Micromonosporales</taxon>
        <taxon>Micromonosporaceae</taxon>
        <taxon>Virgisporangium</taxon>
    </lineage>
</organism>
<feature type="domain" description="Big-1" evidence="4">
    <location>
        <begin position="587"/>
        <end position="670"/>
    </location>
</feature>
<reference evidence="5" key="1">
    <citation type="submission" date="2021-01" db="EMBL/GenBank/DDBJ databases">
        <title>Whole genome shotgun sequence of Virgisporangium aliadipatigenens NBRC 105644.</title>
        <authorList>
            <person name="Komaki H."/>
            <person name="Tamura T."/>
        </authorList>
    </citation>
    <scope>NUCLEOTIDE SEQUENCE</scope>
    <source>
        <strain evidence="5">NBRC 105644</strain>
    </source>
</reference>
<dbReference type="Gene3D" id="2.60.40.10">
    <property type="entry name" value="Immunoglobulins"/>
    <property type="match status" value="6"/>
</dbReference>
<gene>
    <name evidence="5" type="ORF">Val02_32260</name>
</gene>
<dbReference type="Pfam" id="PF09134">
    <property type="entry name" value="Invasin_D3"/>
    <property type="match status" value="2"/>
</dbReference>
<accession>A0A8J3YLW5</accession>
<evidence type="ECO:0000259" key="4">
    <source>
        <dbReference type="PROSITE" id="PS51127"/>
    </source>
</evidence>
<feature type="signal peptide" evidence="3">
    <location>
        <begin position="1"/>
        <end position="29"/>
    </location>
</feature>
<feature type="chain" id="PRO_5035234852" description="Big-1 domain-containing protein" evidence="3">
    <location>
        <begin position="30"/>
        <end position="1034"/>
    </location>
</feature>
<dbReference type="Gene3D" id="2.60.40.1080">
    <property type="match status" value="1"/>
</dbReference>
<evidence type="ECO:0000256" key="3">
    <source>
        <dbReference type="SAM" id="SignalP"/>
    </source>
</evidence>
<name>A0A8J3YLW5_9ACTN</name>
<dbReference type="SUPFAM" id="SSF49373">
    <property type="entry name" value="Invasin/intimin cell-adhesion fragments"/>
    <property type="match status" value="2"/>
</dbReference>
<evidence type="ECO:0000256" key="2">
    <source>
        <dbReference type="SAM" id="MobiDB-lite"/>
    </source>
</evidence>
<dbReference type="InterPro" id="IPR002909">
    <property type="entry name" value="IPT_dom"/>
</dbReference>
<evidence type="ECO:0000313" key="6">
    <source>
        <dbReference type="Proteomes" id="UP000619260"/>
    </source>
</evidence>
<dbReference type="InterPro" id="IPR008964">
    <property type="entry name" value="Invasin/intimin_cell_adhesion"/>
</dbReference>
<feature type="region of interest" description="Disordered" evidence="2">
    <location>
        <begin position="88"/>
        <end position="119"/>
    </location>
</feature>
<dbReference type="SUPFAM" id="SSF81296">
    <property type="entry name" value="E set domains"/>
    <property type="match status" value="2"/>
</dbReference>
<dbReference type="InterPro" id="IPR013783">
    <property type="entry name" value="Ig-like_fold"/>
</dbReference>
<comment type="similarity">
    <text evidence="1">Belongs to the intimin/invasin family.</text>
</comment>
<dbReference type="RefSeq" id="WP_203899879.1">
    <property type="nucleotide sequence ID" value="NZ_BOPF01000010.1"/>
</dbReference>
<dbReference type="Pfam" id="PF09099">
    <property type="entry name" value="Qn_am_d_aIII"/>
    <property type="match status" value="1"/>
</dbReference>
<dbReference type="SMART" id="SM00634">
    <property type="entry name" value="BID_1"/>
    <property type="match status" value="2"/>
</dbReference>
<dbReference type="InterPro" id="IPR014756">
    <property type="entry name" value="Ig_E-set"/>
</dbReference>
<proteinExistence type="inferred from homology"/>
<dbReference type="GO" id="GO:0005975">
    <property type="term" value="P:carbohydrate metabolic process"/>
    <property type="evidence" value="ECO:0007669"/>
    <property type="project" value="UniProtKB-ARBA"/>
</dbReference>
<protein>
    <recommendedName>
        <fullName evidence="4">Big-1 domain-containing protein</fullName>
    </recommendedName>
</protein>
<dbReference type="InterPro" id="IPR003344">
    <property type="entry name" value="Big_1_dom"/>
</dbReference>
<dbReference type="InterPro" id="IPR015217">
    <property type="entry name" value="Invasin_dom_3"/>
</dbReference>
<dbReference type="InterPro" id="IPR015183">
    <property type="entry name" value="QH-AmDH_asu_dom_III"/>
</dbReference>
<dbReference type="Pfam" id="PF01833">
    <property type="entry name" value="TIG"/>
    <property type="match status" value="1"/>
</dbReference>
<evidence type="ECO:0000256" key="1">
    <source>
        <dbReference type="ARBA" id="ARBA00010116"/>
    </source>
</evidence>
<dbReference type="Proteomes" id="UP000619260">
    <property type="component" value="Unassembled WGS sequence"/>
</dbReference>
<keyword evidence="3" id="KW-0732">Signal</keyword>
<feature type="domain" description="Big-1" evidence="4">
    <location>
        <begin position="486"/>
        <end position="585"/>
    </location>
</feature>
<evidence type="ECO:0000313" key="5">
    <source>
        <dbReference type="EMBL" id="GIJ46340.1"/>
    </source>
</evidence>
<dbReference type="AlphaFoldDB" id="A0A8J3YLW5"/>
<keyword evidence="6" id="KW-1185">Reference proteome</keyword>
<sequence length="1034" mass="99070">MQKSSFLRLLAAGASGALAAGALASPAFAAAVVTAASGGTAISATTAGPTGTYTTLGNMVVDEDNPGEISKGRFQINAPAGFEFRTTSSVTVTSSGPTSSRRPTLSASASCTSKSSSSLSVTPTATAITFYICDLSTSESIVTIGATGGTVGVRPTANTPLASGQLYLDGSTGAVTVSGVTRGVGGTNFGTLTEVPGPTTNLVPVLPATATAGVAQTATVTAKDAYGNTTPAYRGAVRFTSSDPAAVLPADYTFTAGDAGAHTFTTPVFKTAGSRSLTATDKASASIAGVTTTAVTAANATSLTIAGIATPTTSGASTTATVTAKDAFGNVATGYRGSVSFTSSDAAAVLPAGYTFTAGDNGAKAFPGIVLKSAGNQSVSVSDGSLGSTQSPITVTVGTLASLAVSPGTSTMDAGTSRTFTAQGRDAAGNSLGDMTGGATTWTISPDGSCALNVCTATVAGPHTVQATRGAATGTAALTVNPAAPVVSVGLSAGTLTADGASSATVTVTVADQYGNPRKNDTVDLSTDGGAQLSTVVNHGDGTYTATVTASTVAGTQTITATAGSATAGRVLTLVAGPAAAMTLVLSPATLTADGTSAADATITVADQFGNPRAGDTVALVSDGDVTVSAVTDQGFGVYTATVTASTTAGTETLTASAGAVSKTATLTELAPLAVSGVSPASRGQGANGGAFGQSVTVTGTGFTPGAQADFGPGVTVKFTTVVDATQLVAHVVVAADAAPGARTVTVNLADGRSVSCAGCFTVNAGPSVSGVGPDAIGPGGQRTITVTGNGFTADTKVTIPASGVAVTSVAVTDAHTLVVGLSTSSVAVPGPRDLIITNPGDAGQTTCAGCLTVTPAPVVSDVTPAVLGGGAQTTVTVTGANFTDGARLSFAGSGVAILSQQRVDANTLTAVVSVAGAAVPGARTVSVINGDAGKGSTATAFAVSGAPTVTGIAPATMARGGSGQVTITGTGFAAGAAVSLSTGVTVTDVQVVSDTTITAVVSVAANTGAGSRTVLVTNADFGKGTCAGCFKVS</sequence>
<dbReference type="CDD" id="cd00102">
    <property type="entry name" value="IPT"/>
    <property type="match status" value="1"/>
</dbReference>